<protein>
    <submittedName>
        <fullName evidence="5">CPSF_A domain-containing protein</fullName>
    </submittedName>
</protein>
<evidence type="ECO:0000256" key="1">
    <source>
        <dbReference type="ARBA" id="ARBA00022574"/>
    </source>
</evidence>
<dbReference type="EMBL" id="UYRT01006512">
    <property type="protein sequence ID" value="VDK40672.1"/>
    <property type="molecule type" value="Genomic_DNA"/>
</dbReference>
<accession>A0A183D4S2</accession>
<evidence type="ECO:0000256" key="2">
    <source>
        <dbReference type="ARBA" id="ARBA00022737"/>
    </source>
</evidence>
<reference evidence="5" key="1">
    <citation type="submission" date="2016-06" db="UniProtKB">
        <authorList>
            <consortium name="WormBaseParasite"/>
        </authorList>
    </citation>
    <scope>IDENTIFICATION</scope>
</reference>
<evidence type="ECO:0000313" key="5">
    <source>
        <dbReference type="WBParaSite" id="GPUH_0000372001-mRNA-1"/>
    </source>
</evidence>
<proteinExistence type="predicted"/>
<dbReference type="PANTHER" id="PTHR10971">
    <property type="entry name" value="MRNA EXPORT FACTOR AND BUB3"/>
    <property type="match status" value="1"/>
</dbReference>
<reference evidence="3 4" key="2">
    <citation type="submission" date="2018-11" db="EMBL/GenBank/DDBJ databases">
        <authorList>
            <consortium name="Pathogen Informatics"/>
        </authorList>
    </citation>
    <scope>NUCLEOTIDE SEQUENCE [LARGE SCALE GENOMIC DNA]</scope>
</reference>
<keyword evidence="4" id="KW-1185">Reference proteome</keyword>
<evidence type="ECO:0000313" key="4">
    <source>
        <dbReference type="Proteomes" id="UP000271098"/>
    </source>
</evidence>
<dbReference type="AlphaFoldDB" id="A0A183D4S2"/>
<name>A0A183D4S2_9BILA</name>
<dbReference type="Proteomes" id="UP000271098">
    <property type="component" value="Unassembled WGS sequence"/>
</dbReference>
<gene>
    <name evidence="3" type="ORF">GPUH_LOCUS3713</name>
</gene>
<keyword evidence="1" id="KW-0853">WD repeat</keyword>
<organism evidence="5">
    <name type="scientific">Gongylonema pulchrum</name>
    <dbReference type="NCBI Taxonomy" id="637853"/>
    <lineage>
        <taxon>Eukaryota</taxon>
        <taxon>Metazoa</taxon>
        <taxon>Ecdysozoa</taxon>
        <taxon>Nematoda</taxon>
        <taxon>Chromadorea</taxon>
        <taxon>Rhabditida</taxon>
        <taxon>Spirurina</taxon>
        <taxon>Spiruromorpha</taxon>
        <taxon>Spiruroidea</taxon>
        <taxon>Gongylonematidae</taxon>
        <taxon>Gongylonema</taxon>
    </lineage>
</organism>
<keyword evidence="2" id="KW-0677">Repeat</keyword>
<dbReference type="InterPro" id="IPR015943">
    <property type="entry name" value="WD40/YVTN_repeat-like_dom_sf"/>
</dbReference>
<dbReference type="OrthoDB" id="256303at2759"/>
<evidence type="ECO:0000313" key="3">
    <source>
        <dbReference type="EMBL" id="VDK40672.1"/>
    </source>
</evidence>
<dbReference type="Gene3D" id="2.130.10.10">
    <property type="entry name" value="YVTN repeat-like/Quinoprotein amine dehydrogenase"/>
    <property type="match status" value="1"/>
</dbReference>
<dbReference type="WBParaSite" id="GPUH_0000372001-mRNA-1">
    <property type="protein sequence ID" value="GPUH_0000372001-mRNA-1"/>
    <property type="gene ID" value="GPUH_0000372001"/>
</dbReference>
<sequence>MRQLPTQTSLATVQLPERVYCADLLYPMGVVGLANRHIKVYKLDNEPSEVKDIETPLKYQIRCLSIFKDKTNGYPSGFAVGSIEGSLLFQFIFKI</sequence>